<proteinExistence type="predicted"/>
<evidence type="ECO:0000313" key="1">
    <source>
        <dbReference type="EMBL" id="CAB4813466.1"/>
    </source>
</evidence>
<dbReference type="AlphaFoldDB" id="A0A6J6Z1Q0"/>
<organism evidence="1">
    <name type="scientific">freshwater metagenome</name>
    <dbReference type="NCBI Taxonomy" id="449393"/>
    <lineage>
        <taxon>unclassified sequences</taxon>
        <taxon>metagenomes</taxon>
        <taxon>ecological metagenomes</taxon>
    </lineage>
</organism>
<gene>
    <name evidence="1" type="ORF">UFOPK3001_01724</name>
</gene>
<reference evidence="1" key="1">
    <citation type="submission" date="2020-05" db="EMBL/GenBank/DDBJ databases">
        <authorList>
            <person name="Chiriac C."/>
            <person name="Salcher M."/>
            <person name="Ghai R."/>
            <person name="Kavagutti S V."/>
        </authorList>
    </citation>
    <scope>NUCLEOTIDE SEQUENCE</scope>
</reference>
<accession>A0A6J6Z1Q0</accession>
<sequence length="184" mass="18860">MMTPEPAATGWIAPELSARLTSTATTEGPTMVIRSCSSKLAAGSFESVDPAGSVVAVAVLTGLSMLASGTITVREEVLSVSLTVPKATAAETTAPTNPPTTAARRVRFGDRCAFGMGVDIGRFPYGLPGVTPEGGGNGEPWAIHGLGRSGVMFVILSAGTTVHSCSRLFPEIMPNRTCAHAEPS</sequence>
<dbReference type="EMBL" id="CAFAAJ010000122">
    <property type="protein sequence ID" value="CAB4813466.1"/>
    <property type="molecule type" value="Genomic_DNA"/>
</dbReference>
<protein>
    <submittedName>
        <fullName evidence="1">Unannotated protein</fullName>
    </submittedName>
</protein>
<name>A0A6J6Z1Q0_9ZZZZ</name>